<keyword evidence="2" id="KW-1133">Transmembrane helix</keyword>
<keyword evidence="2" id="KW-0812">Transmembrane</keyword>
<dbReference type="ExpressionAtlas" id="Q4V650">
    <property type="expression patterns" value="baseline and differential"/>
</dbReference>
<evidence type="ECO:0000256" key="2">
    <source>
        <dbReference type="SAM" id="Phobius"/>
    </source>
</evidence>
<gene>
    <name evidence="4" type="primary">CG12681</name>
</gene>
<keyword evidence="2" id="KW-0472">Membrane</keyword>
<evidence type="ECO:0000313" key="4">
    <source>
        <dbReference type="EMBL" id="AAY54872.1"/>
    </source>
</evidence>
<dbReference type="HOGENOM" id="CLU_510270_0_0_1"/>
<dbReference type="Pfam" id="PF15866">
    <property type="entry name" value="DUF4729"/>
    <property type="match status" value="1"/>
</dbReference>
<feature type="region of interest" description="Disordered" evidence="1">
    <location>
        <begin position="463"/>
        <end position="484"/>
    </location>
</feature>
<dbReference type="AlphaFoldDB" id="Q4V650"/>
<organism evidence="4">
    <name type="scientific">Drosophila melanogaster</name>
    <name type="common">Fruit fly</name>
    <dbReference type="NCBI Taxonomy" id="7227"/>
    <lineage>
        <taxon>Eukaryota</taxon>
        <taxon>Metazoa</taxon>
        <taxon>Ecdysozoa</taxon>
        <taxon>Arthropoda</taxon>
        <taxon>Hexapoda</taxon>
        <taxon>Insecta</taxon>
        <taxon>Pterygota</taxon>
        <taxon>Neoptera</taxon>
        <taxon>Endopterygota</taxon>
        <taxon>Diptera</taxon>
        <taxon>Brachycera</taxon>
        <taxon>Muscomorpha</taxon>
        <taxon>Ephydroidea</taxon>
        <taxon>Drosophilidae</taxon>
        <taxon>Drosophila</taxon>
        <taxon>Sophophora</taxon>
    </lineage>
</organism>
<sequence>NISTERLYIFQVLNIHFFFCIYIHCIKYGNLALKMVVPRIKKRSHSRKIEATPMDVEEKDNNRDRKHILNHLSRAPGKCILSNCNQLVFPSNMLVHMLRKHNNSPNTNLAIIYDNQRLRKTFNLNSLKYDEPQVLNILLYAGTEGKPHTRPARRYLSYPNCGLPHSFGRYEHHLMMNLMICKTSWFSMLPDRICGEKLEKMHGTPENTIYVIWLMGPETSSRMFYTLTAYDRYYIQSRSVIRKTRNFFLSQQPKDFLNHENDYLMLRHEEAMDLMNGEGDELNQTSYIKLELFLHEEPKLVSFPTHLFPTPMMSDTIRIFPLSFKAINVLPPKMMTKQNWKRAIRMSRKGPVAATKTAKESNDTSDDQEYSFDSKVKIELLKYLHSVRIPKAKRTQKQVQNEDQAKPLEMDPVLLEVPIKNRVLKTFKNAMDNSVKDAVRKVTDETLIANLDIKSELELELEIKPRNRPAEAKTEAKNETEAPQ</sequence>
<evidence type="ECO:0000259" key="3">
    <source>
        <dbReference type="Pfam" id="PF15866"/>
    </source>
</evidence>
<feature type="domain" description="DUF4729" evidence="3">
    <location>
        <begin position="78"/>
        <end position="277"/>
    </location>
</feature>
<feature type="non-terminal residue" evidence="4">
    <location>
        <position position="1"/>
    </location>
</feature>
<dbReference type="InterPro" id="IPR031732">
    <property type="entry name" value="DUF4729"/>
</dbReference>
<proteinExistence type="evidence at transcript level"/>
<dbReference type="VEuPathDB" id="VectorBase:FBgn0029730"/>
<dbReference type="Bgee" id="FBgn0029730">
    <property type="expression patterns" value="Expressed in columnar neuron T1 (Drosophila) in insect head and 21 other cell types or tissues"/>
</dbReference>
<accession>Q4V650</accession>
<dbReference type="EMBL" id="BT022456">
    <property type="protein sequence ID" value="AAY54872.1"/>
    <property type="molecule type" value="mRNA"/>
</dbReference>
<feature type="transmembrane region" description="Helical" evidence="2">
    <location>
        <begin position="15"/>
        <end position="37"/>
    </location>
</feature>
<name>Q4V650_DROME</name>
<protein>
    <submittedName>
        <fullName evidence="4">IP11733p</fullName>
    </submittedName>
</protein>
<evidence type="ECO:0000256" key="1">
    <source>
        <dbReference type="SAM" id="MobiDB-lite"/>
    </source>
</evidence>
<reference evidence="4" key="1">
    <citation type="submission" date="2005-05" db="EMBL/GenBank/DDBJ databases">
        <authorList>
            <person name="Stapleton M."/>
            <person name="Carlson J."/>
            <person name="Chavez C."/>
            <person name="Frise E."/>
            <person name="George R."/>
            <person name="Pacleb J."/>
            <person name="Park S."/>
            <person name="Wan K."/>
            <person name="Yu C."/>
            <person name="Celniker S."/>
        </authorList>
    </citation>
    <scope>NUCLEOTIDE SEQUENCE</scope>
</reference>
<dbReference type="OrthoDB" id="7736976at2759"/>